<name>A0A371CWX6_9APHY</name>
<proteinExistence type="predicted"/>
<gene>
    <name evidence="3" type="ORF">OH76DRAFT_1457876</name>
</gene>
<sequence>MRRGDSKVVIPELEPDASKNTSPEELTGFPPEVMAIVGEYPIDNAEIPAQSGNTQVKQRRARPELRAANKVTEWLPMRAEFLDELIRYYGGDTAVGSEPQMCSACNVEPAAFRCSGCSVRHVQCAGCILKKHIDLPLHAIEQWTGKMWKKTSLRKLGFVFQLGHEGGTCPCPAPQTRRLVIGDVTGIHEVQVRFCECLDDHEQFAHQWVQLFRQGWFPATTNRPATAFTFRMLNAFQELNFQGKTTLYDYWRTLERITDNSGSGPPLQVSHVVRLWRHLTALKRAGRAHDPTGPAGTQEGELAVECPACPHPGKNLPADWETAPASVKWLYTLFLMVDANFRAKLKDRGLVDFELGSGWSYYVEQSKFRTHVDNIGNQDDANSCSAEHKAIQNANMHRQGYIASGVGAVLCARHAMVRKTAVGDLPNGEKYLIMDYLVFSTILGLALMLLISYDIACQWHKKLARRAREDLPPHIQTDISALDIRYAIPKKHIRVHGPKHSRFSLNFLRWVGRTYGEGIEAHWAHMNPLALSGREMGPGLRREHYNDHWGAWNWQKVIGFGIYLLRLLREADTMYAKQKAAHEALSATFPAETIAKWDAEVQAWQENPAQAPDPYEEQRTTATLKSTRLQIADEEAKELAAGMLPPHDISPGVFLQLGLDIEESQYALPAFLRLNASGTDANLAEIQEKRNVLTRRIDTWQAMQDLHMPIVPQFRSRDASPTSGMPDAPSRTDGTSPASANTSSEPSLPHSTPTTAVQPPSSAKPEDMRLWMPSSLPPVLRASLPTGLSDKERRLRIAQADDSLEDIRRLRRILVGIADFKRLNVSGTGQRTSGRVRTLFTKFQEKVKRAAERYRCARAALESLDKGGDWEARFKVLLDADLRGPGRESDDRGSEGRHQISWIWLVPRGADQVLPEGVEGNLDPNEFLENIKVEWAKSQARAERWGEEITLLKEEMRRVIEYFEWKAGWWRKQASRRSSIGSALQRGLAAYAEFQASVFEGVASRCAHLWVPFFRQRGDRKTEQ</sequence>
<dbReference type="Pfam" id="PF18758">
    <property type="entry name" value="KDZ"/>
    <property type="match status" value="1"/>
</dbReference>
<dbReference type="InterPro" id="IPR040521">
    <property type="entry name" value="KDZ"/>
</dbReference>
<feature type="region of interest" description="Disordered" evidence="1">
    <location>
        <begin position="1"/>
        <end position="28"/>
    </location>
</feature>
<reference evidence="3 4" key="1">
    <citation type="journal article" date="2018" name="Biotechnol. Biofuels">
        <title>Integrative visual omics of the white-rot fungus Polyporus brumalis exposes the biotechnological potential of its oxidative enzymes for delignifying raw plant biomass.</title>
        <authorList>
            <person name="Miyauchi S."/>
            <person name="Rancon A."/>
            <person name="Drula E."/>
            <person name="Hage H."/>
            <person name="Chaduli D."/>
            <person name="Favel A."/>
            <person name="Grisel S."/>
            <person name="Henrissat B."/>
            <person name="Herpoel-Gimbert I."/>
            <person name="Ruiz-Duenas F.J."/>
            <person name="Chevret D."/>
            <person name="Hainaut M."/>
            <person name="Lin J."/>
            <person name="Wang M."/>
            <person name="Pangilinan J."/>
            <person name="Lipzen A."/>
            <person name="Lesage-Meessen L."/>
            <person name="Navarro D."/>
            <person name="Riley R."/>
            <person name="Grigoriev I.V."/>
            <person name="Zhou S."/>
            <person name="Raouche S."/>
            <person name="Rosso M.N."/>
        </authorList>
    </citation>
    <scope>NUCLEOTIDE SEQUENCE [LARGE SCALE GENOMIC DNA]</scope>
    <source>
        <strain evidence="3 4">BRFM 1820</strain>
    </source>
</reference>
<evidence type="ECO:0000259" key="2">
    <source>
        <dbReference type="Pfam" id="PF18803"/>
    </source>
</evidence>
<dbReference type="EMBL" id="KZ857445">
    <property type="protein sequence ID" value="RDX44779.1"/>
    <property type="molecule type" value="Genomic_DNA"/>
</dbReference>
<dbReference type="InterPro" id="IPR041457">
    <property type="entry name" value="CxC2_KDZ-assoc"/>
</dbReference>
<dbReference type="AlphaFoldDB" id="A0A371CWX6"/>
<dbReference type="PANTHER" id="PTHR33096">
    <property type="entry name" value="CXC2 DOMAIN-CONTAINING PROTEIN"/>
    <property type="match status" value="1"/>
</dbReference>
<evidence type="ECO:0000313" key="4">
    <source>
        <dbReference type="Proteomes" id="UP000256964"/>
    </source>
</evidence>
<dbReference type="Pfam" id="PF18803">
    <property type="entry name" value="CxC2"/>
    <property type="match status" value="1"/>
</dbReference>
<evidence type="ECO:0000256" key="1">
    <source>
        <dbReference type="SAM" id="MobiDB-lite"/>
    </source>
</evidence>
<evidence type="ECO:0000313" key="3">
    <source>
        <dbReference type="EMBL" id="RDX44779.1"/>
    </source>
</evidence>
<protein>
    <recommendedName>
        <fullName evidence="2">CxC2-like cysteine cluster KDZ transposase-associated domain-containing protein</fullName>
    </recommendedName>
</protein>
<feature type="domain" description="CxC2-like cysteine cluster KDZ transposase-associated" evidence="2">
    <location>
        <begin position="153"/>
        <end position="262"/>
    </location>
</feature>
<dbReference type="STRING" id="139420.A0A371CWX6"/>
<dbReference type="OrthoDB" id="2737640at2759"/>
<keyword evidence="4" id="KW-1185">Reference proteome</keyword>
<accession>A0A371CWX6</accession>
<feature type="compositionally biased region" description="Polar residues" evidence="1">
    <location>
        <begin position="732"/>
        <end position="761"/>
    </location>
</feature>
<dbReference type="PANTHER" id="PTHR33096:SF1">
    <property type="entry name" value="CXC1-LIKE CYSTEINE CLUSTER ASSOCIATED WITH KDZ TRANSPOSASES DOMAIN-CONTAINING PROTEIN"/>
    <property type="match status" value="1"/>
</dbReference>
<dbReference type="Proteomes" id="UP000256964">
    <property type="component" value="Unassembled WGS sequence"/>
</dbReference>
<organism evidence="3 4">
    <name type="scientific">Lentinus brumalis</name>
    <dbReference type="NCBI Taxonomy" id="2498619"/>
    <lineage>
        <taxon>Eukaryota</taxon>
        <taxon>Fungi</taxon>
        <taxon>Dikarya</taxon>
        <taxon>Basidiomycota</taxon>
        <taxon>Agaricomycotina</taxon>
        <taxon>Agaricomycetes</taxon>
        <taxon>Polyporales</taxon>
        <taxon>Polyporaceae</taxon>
        <taxon>Lentinus</taxon>
    </lineage>
</organism>
<feature type="region of interest" description="Disordered" evidence="1">
    <location>
        <begin position="709"/>
        <end position="771"/>
    </location>
</feature>